<name>A0AAQ4CTE6_9CREN</name>
<evidence type="ECO:0000313" key="9">
    <source>
        <dbReference type="Proteomes" id="UP001319921"/>
    </source>
</evidence>
<accession>A0AAQ4CTE6</accession>
<dbReference type="AlphaFoldDB" id="A0AAQ4CTE6"/>
<dbReference type="Pfam" id="PF09079">
    <property type="entry name" value="WHD_Cdc6"/>
    <property type="match status" value="1"/>
</dbReference>
<dbReference type="FunFam" id="3.40.50.300:FF:003245">
    <property type="entry name" value="ORC1-type DNA replication protein"/>
    <property type="match status" value="1"/>
</dbReference>
<keyword evidence="3 5" id="KW-0547">Nucleotide-binding</keyword>
<keyword evidence="9" id="KW-1185">Reference proteome</keyword>
<sequence>MLPIFSWITGITVETNEIVVIRETLKGGKGEVIKNPKVFIDPLSVFKDIPFREDILRDTAIAIRYFVKNEVKFSNLFLGLTGTGKTFVSKYVFNEIEEVKNEDEEYKNVKQAYVNCREVGGTPQAVLSSLAGRLTGISVPKHGVNLGEYIEKIKNSTRNNKAIIYLDEVDTLVKRRGGDIVLYQLLRSDANISVIMISNDINIRDYMEPRVLSSLGPSVIFKPYDAEQLKYILSKYAEYGLIRGTYDDEILAYIAAISAKEHGDARKAVNLLFRAAQLASGEGVIRKEHVDKAIVEYEQERLIEAVKALPFHYKLALRSLIESEDVMSAHKIYTDLCNKFRQKPLSYRRFSDIISELDMFGIVKIRIVNRGRAGGVKKYALVEDKEKVLKALNETFDGDIEIGEIDDLGES</sequence>
<dbReference type="InterPro" id="IPR036390">
    <property type="entry name" value="WH_DNA-bd_sf"/>
</dbReference>
<dbReference type="InterPro" id="IPR036388">
    <property type="entry name" value="WH-like_DNA-bd_sf"/>
</dbReference>
<proteinExistence type="inferred from homology"/>
<dbReference type="NCBIfam" id="TIGR02928">
    <property type="entry name" value="orc1/cdc6 family replication initiation protein"/>
    <property type="match status" value="1"/>
</dbReference>
<dbReference type="InterPro" id="IPR003593">
    <property type="entry name" value="AAA+_ATPase"/>
</dbReference>
<dbReference type="GO" id="GO:0006260">
    <property type="term" value="P:DNA replication"/>
    <property type="evidence" value="ECO:0007669"/>
    <property type="project" value="UniProtKB-UniRule"/>
</dbReference>
<dbReference type="GO" id="GO:0005524">
    <property type="term" value="F:ATP binding"/>
    <property type="evidence" value="ECO:0007669"/>
    <property type="project" value="UniProtKB-UniRule"/>
</dbReference>
<dbReference type="PANTHER" id="PTHR10763:SF26">
    <property type="entry name" value="CELL DIVISION CONTROL PROTEIN 6 HOMOLOG"/>
    <property type="match status" value="1"/>
</dbReference>
<comment type="caution">
    <text evidence="5">Lacks conserved residue(s) required for the propagation of feature annotation.</text>
</comment>
<comment type="function">
    <text evidence="5">Involved in regulation of DNA replication.</text>
</comment>
<dbReference type="GO" id="GO:0051301">
    <property type="term" value="P:cell division"/>
    <property type="evidence" value="ECO:0007669"/>
    <property type="project" value="UniProtKB-KW"/>
</dbReference>
<dbReference type="SUPFAM" id="SSF46785">
    <property type="entry name" value="Winged helix' DNA-binding domain"/>
    <property type="match status" value="1"/>
</dbReference>
<evidence type="ECO:0000256" key="3">
    <source>
        <dbReference type="ARBA" id="ARBA00022741"/>
    </source>
</evidence>
<comment type="similarity">
    <text evidence="1 5">Belongs to the CDC6/cdc18 family.</text>
</comment>
<dbReference type="Pfam" id="PF13401">
    <property type="entry name" value="AAA_22"/>
    <property type="match status" value="1"/>
</dbReference>
<dbReference type="SMART" id="SM00382">
    <property type="entry name" value="AAA"/>
    <property type="match status" value="1"/>
</dbReference>
<dbReference type="InterPro" id="IPR050311">
    <property type="entry name" value="ORC1/CDC6"/>
</dbReference>
<keyword evidence="8" id="KW-0132">Cell division</keyword>
<evidence type="ECO:0000256" key="1">
    <source>
        <dbReference type="ARBA" id="ARBA00006184"/>
    </source>
</evidence>
<evidence type="ECO:0000259" key="6">
    <source>
        <dbReference type="SMART" id="SM00382"/>
    </source>
</evidence>
<evidence type="ECO:0000259" key="7">
    <source>
        <dbReference type="SMART" id="SM01074"/>
    </source>
</evidence>
<keyword evidence="4 5" id="KW-0067">ATP-binding</keyword>
<feature type="domain" description="Cdc6 C-terminal" evidence="7">
    <location>
        <begin position="317"/>
        <end position="392"/>
    </location>
</feature>
<dbReference type="KEGG" id="scas:SACC_20940"/>
<dbReference type="Gene3D" id="1.10.8.60">
    <property type="match status" value="1"/>
</dbReference>
<evidence type="ECO:0000256" key="2">
    <source>
        <dbReference type="ARBA" id="ARBA00022705"/>
    </source>
</evidence>
<organism evidence="8 9">
    <name type="scientific">Saccharolobus caldissimus</name>
    <dbReference type="NCBI Taxonomy" id="1702097"/>
    <lineage>
        <taxon>Archaea</taxon>
        <taxon>Thermoproteota</taxon>
        <taxon>Thermoprotei</taxon>
        <taxon>Sulfolobales</taxon>
        <taxon>Sulfolobaceae</taxon>
        <taxon>Saccharolobus</taxon>
    </lineage>
</organism>
<keyword evidence="2 5" id="KW-0235">DNA replication</keyword>
<dbReference type="InterPro" id="IPR049945">
    <property type="entry name" value="AAA_22"/>
</dbReference>
<dbReference type="HAMAP" id="MF_01407">
    <property type="entry name" value="ORC1_type_DNA_replic_protein"/>
    <property type="match status" value="1"/>
</dbReference>
<keyword evidence="8" id="KW-0131">Cell cycle</keyword>
<protein>
    <recommendedName>
        <fullName evidence="5">ORC1-type DNA replication protein</fullName>
    </recommendedName>
</protein>
<dbReference type="InterPro" id="IPR055237">
    <property type="entry name" value="Cdc6_lid"/>
</dbReference>
<dbReference type="InterPro" id="IPR014277">
    <property type="entry name" value="Orc1/Cdc6_arc"/>
</dbReference>
<evidence type="ECO:0000313" key="8">
    <source>
        <dbReference type="EMBL" id="BDB99077.1"/>
    </source>
</evidence>
<dbReference type="GO" id="GO:0016887">
    <property type="term" value="F:ATP hydrolysis activity"/>
    <property type="evidence" value="ECO:0007669"/>
    <property type="project" value="InterPro"/>
</dbReference>
<feature type="binding site" evidence="5">
    <location>
        <begin position="83"/>
        <end position="87"/>
    </location>
    <ligand>
        <name>ATP</name>
        <dbReference type="ChEBI" id="CHEBI:30616"/>
    </ligand>
</feature>
<feature type="binding site" evidence="5">
    <location>
        <position position="224"/>
    </location>
    <ligand>
        <name>ATP</name>
        <dbReference type="ChEBI" id="CHEBI:30616"/>
    </ligand>
</feature>
<reference evidence="8 9" key="1">
    <citation type="journal article" date="2022" name="Microbiol. Resour. Announc.">
        <title>Complete Genome Sequence of the Hyperthermophilic and Acidophilic Archaeon Saccharolobus caldissimus Strain HS-3T.</title>
        <authorList>
            <person name="Sakai H.D."/>
            <person name="Kurosawa N."/>
        </authorList>
    </citation>
    <scope>NUCLEOTIDE SEQUENCE [LARGE SCALE GENOMIC DNA]</scope>
    <source>
        <strain evidence="8 9">JCM32116</strain>
    </source>
</reference>
<dbReference type="InterPro" id="IPR015163">
    <property type="entry name" value="Cdc6_C"/>
</dbReference>
<dbReference type="SMART" id="SM01074">
    <property type="entry name" value="Cdc6_C"/>
    <property type="match status" value="1"/>
</dbReference>
<dbReference type="InterPro" id="IPR027417">
    <property type="entry name" value="P-loop_NTPase"/>
</dbReference>
<dbReference type="Pfam" id="PF22703">
    <property type="entry name" value="Cdc6_lid"/>
    <property type="match status" value="1"/>
</dbReference>
<evidence type="ECO:0000256" key="4">
    <source>
        <dbReference type="ARBA" id="ARBA00022840"/>
    </source>
</evidence>
<dbReference type="Proteomes" id="UP001319921">
    <property type="component" value="Chromosome"/>
</dbReference>
<feature type="domain" description="AAA+ ATPase" evidence="6">
    <location>
        <begin position="71"/>
        <end position="221"/>
    </location>
</feature>
<dbReference type="PANTHER" id="PTHR10763">
    <property type="entry name" value="CELL DIVISION CONTROL PROTEIN 6-RELATED"/>
    <property type="match status" value="1"/>
</dbReference>
<dbReference type="Gene3D" id="1.10.10.10">
    <property type="entry name" value="Winged helix-like DNA-binding domain superfamily/Winged helix DNA-binding domain"/>
    <property type="match status" value="1"/>
</dbReference>
<dbReference type="Gene3D" id="3.40.50.300">
    <property type="entry name" value="P-loop containing nucleotide triphosphate hydrolases"/>
    <property type="match status" value="1"/>
</dbReference>
<dbReference type="CDD" id="cd08768">
    <property type="entry name" value="Cdc6_C"/>
    <property type="match status" value="1"/>
</dbReference>
<dbReference type="EMBL" id="AP025226">
    <property type="protein sequence ID" value="BDB99077.1"/>
    <property type="molecule type" value="Genomic_DNA"/>
</dbReference>
<evidence type="ECO:0000256" key="5">
    <source>
        <dbReference type="HAMAP-Rule" id="MF_01407"/>
    </source>
</evidence>
<gene>
    <name evidence="8" type="ORF">SACC_20940</name>
</gene>
<dbReference type="SUPFAM" id="SSF52540">
    <property type="entry name" value="P-loop containing nucleoside triphosphate hydrolases"/>
    <property type="match status" value="1"/>
</dbReference>